<dbReference type="Proteomes" id="UP000076842">
    <property type="component" value="Unassembled WGS sequence"/>
</dbReference>
<organism evidence="5 6">
    <name type="scientific">Calocera cornea HHB12733</name>
    <dbReference type="NCBI Taxonomy" id="1353952"/>
    <lineage>
        <taxon>Eukaryota</taxon>
        <taxon>Fungi</taxon>
        <taxon>Dikarya</taxon>
        <taxon>Basidiomycota</taxon>
        <taxon>Agaricomycotina</taxon>
        <taxon>Dacrymycetes</taxon>
        <taxon>Dacrymycetales</taxon>
        <taxon>Dacrymycetaceae</taxon>
        <taxon>Calocera</taxon>
    </lineage>
</organism>
<dbReference type="STRING" id="1353952.A0A165JQN7"/>
<dbReference type="GO" id="GO:0032454">
    <property type="term" value="F:histone H3K9 demethylase activity"/>
    <property type="evidence" value="ECO:0007669"/>
    <property type="project" value="InterPro"/>
</dbReference>
<dbReference type="SMART" id="SM00558">
    <property type="entry name" value="JmjC"/>
    <property type="match status" value="1"/>
</dbReference>
<dbReference type="Pfam" id="PF02373">
    <property type="entry name" value="JmjC"/>
    <property type="match status" value="1"/>
</dbReference>
<dbReference type="GO" id="GO:0003712">
    <property type="term" value="F:transcription coregulator activity"/>
    <property type="evidence" value="ECO:0007669"/>
    <property type="project" value="TreeGrafter"/>
</dbReference>
<name>A0A165JQN7_9BASI</name>
<comment type="subcellular location">
    <subcellularLocation>
        <location evidence="1">Nucleus</location>
    </subcellularLocation>
</comment>
<dbReference type="Gene3D" id="2.60.120.650">
    <property type="entry name" value="Cupin"/>
    <property type="match status" value="1"/>
</dbReference>
<dbReference type="InterPro" id="IPR045109">
    <property type="entry name" value="LSDs-like"/>
</dbReference>
<dbReference type="OrthoDB" id="1667110at2759"/>
<evidence type="ECO:0000313" key="5">
    <source>
        <dbReference type="EMBL" id="KZT62147.1"/>
    </source>
</evidence>
<keyword evidence="2" id="KW-0479">Metal-binding</keyword>
<keyword evidence="3" id="KW-0539">Nucleus</keyword>
<dbReference type="GO" id="GO:0006357">
    <property type="term" value="P:regulation of transcription by RNA polymerase II"/>
    <property type="evidence" value="ECO:0007669"/>
    <property type="project" value="TreeGrafter"/>
</dbReference>
<evidence type="ECO:0000256" key="3">
    <source>
        <dbReference type="ARBA" id="ARBA00023242"/>
    </source>
</evidence>
<dbReference type="GO" id="GO:0031490">
    <property type="term" value="F:chromatin DNA binding"/>
    <property type="evidence" value="ECO:0007669"/>
    <property type="project" value="TreeGrafter"/>
</dbReference>
<dbReference type="GO" id="GO:0000785">
    <property type="term" value="C:chromatin"/>
    <property type="evidence" value="ECO:0007669"/>
    <property type="project" value="TreeGrafter"/>
</dbReference>
<protein>
    <submittedName>
        <fullName evidence="5">Clavaminate synthase-like protein</fullName>
    </submittedName>
</protein>
<evidence type="ECO:0000259" key="4">
    <source>
        <dbReference type="PROSITE" id="PS51184"/>
    </source>
</evidence>
<dbReference type="GO" id="GO:0000118">
    <property type="term" value="C:histone deacetylase complex"/>
    <property type="evidence" value="ECO:0007669"/>
    <property type="project" value="TreeGrafter"/>
</dbReference>
<dbReference type="GO" id="GO:0046872">
    <property type="term" value="F:metal ion binding"/>
    <property type="evidence" value="ECO:0007669"/>
    <property type="project" value="UniProtKB-KW"/>
</dbReference>
<dbReference type="PANTHER" id="PTHR12549">
    <property type="entry name" value="JMJC DOMAIN-CONTAINING HISTONE DEMETHYLATION PROTEIN"/>
    <property type="match status" value="1"/>
</dbReference>
<proteinExistence type="predicted"/>
<dbReference type="PROSITE" id="PS51184">
    <property type="entry name" value="JMJC"/>
    <property type="match status" value="1"/>
</dbReference>
<evidence type="ECO:0000256" key="1">
    <source>
        <dbReference type="ARBA" id="ARBA00004123"/>
    </source>
</evidence>
<dbReference type="InParanoid" id="A0A165JQN7"/>
<accession>A0A165JQN7</accession>
<dbReference type="SUPFAM" id="SSF51197">
    <property type="entry name" value="Clavaminate synthase-like"/>
    <property type="match status" value="1"/>
</dbReference>
<dbReference type="EMBL" id="KV423918">
    <property type="protein sequence ID" value="KZT62147.1"/>
    <property type="molecule type" value="Genomic_DNA"/>
</dbReference>
<feature type="domain" description="JmjC" evidence="4">
    <location>
        <begin position="150"/>
        <end position="301"/>
    </location>
</feature>
<dbReference type="AlphaFoldDB" id="A0A165JQN7"/>
<reference evidence="5 6" key="1">
    <citation type="journal article" date="2016" name="Mol. Biol. Evol.">
        <title>Comparative Genomics of Early-Diverging Mushroom-Forming Fungi Provides Insights into the Origins of Lignocellulose Decay Capabilities.</title>
        <authorList>
            <person name="Nagy L.G."/>
            <person name="Riley R."/>
            <person name="Tritt A."/>
            <person name="Adam C."/>
            <person name="Daum C."/>
            <person name="Floudas D."/>
            <person name="Sun H."/>
            <person name="Yadav J.S."/>
            <person name="Pangilinan J."/>
            <person name="Larsson K.H."/>
            <person name="Matsuura K."/>
            <person name="Barry K."/>
            <person name="Labutti K."/>
            <person name="Kuo R."/>
            <person name="Ohm R.A."/>
            <person name="Bhattacharya S.S."/>
            <person name="Shirouzu T."/>
            <person name="Yoshinaga Y."/>
            <person name="Martin F.M."/>
            <person name="Grigoriev I.V."/>
            <person name="Hibbett D.S."/>
        </authorList>
    </citation>
    <scope>NUCLEOTIDE SEQUENCE [LARGE SCALE GENOMIC DNA]</scope>
    <source>
        <strain evidence="5 6">HHB12733</strain>
    </source>
</reference>
<dbReference type="InterPro" id="IPR003347">
    <property type="entry name" value="JmjC_dom"/>
</dbReference>
<dbReference type="PANTHER" id="PTHR12549:SF38">
    <property type="entry name" value="JMJC DOMAIN-CONTAINING HISTONE DEMETHYLASE 2, ISOFORM A"/>
    <property type="match status" value="1"/>
</dbReference>
<keyword evidence="6" id="KW-1185">Reference proteome</keyword>
<sequence length="301" mass="33471">MDVDNVAEAYGYAAGAPTWAHPLDPSGVGSLPFPSFHHSELTEDTFNHLWARGEPLVVRGVLENSTIPWTPDYFKSEYGGVSCTIVDCEDDNAIGVSTTVGEFFDRFREHEDGEKVLKLKDWPPTASFSETAPVLYEDFHAMIPMGNYTRRDGVLNIASHFPTDAIAPDLGPKMYNAFASRETPGGKGSTRLHKDIADAVNIMVYAAPNDGKEGCAVWDIFPQADSEKICSFLKEHFKPTDNMDPIHSQSYYLDSALRKKLFDKYGVKSWRMYQRAGEAVFIPAGCAHQVRAIFLLAICNF</sequence>
<gene>
    <name evidence="5" type="ORF">CALCODRAFT_426762</name>
</gene>
<evidence type="ECO:0000313" key="6">
    <source>
        <dbReference type="Proteomes" id="UP000076842"/>
    </source>
</evidence>
<evidence type="ECO:0000256" key="2">
    <source>
        <dbReference type="ARBA" id="ARBA00022723"/>
    </source>
</evidence>